<keyword evidence="2" id="KW-0812">Transmembrane</keyword>
<evidence type="ECO:0000313" key="3">
    <source>
        <dbReference type="EnsemblMetazoa" id="AFUN004548-PA"/>
    </source>
</evidence>
<dbReference type="VEuPathDB" id="VectorBase:AFUN2_009506"/>
<name>A0A182REC6_ANOFN</name>
<sequence>MDTTSVAYYLWLVVCLGWLPAFNGTTTSSTLLAVLTDSLTICGERECHPETEVCREESYCECKPHFENVVSFECLPCPGEGQHCRGCCISDALTCYRGVCQRCSLDSNGNCISQESLFFLTAAQVALATAMVLGVISLSFLLYKTLRNRLRRNNPVLESEFRQSVASRVSLSSIQQRVIRRLRDRPPKYETRHNYEYQQRQTERQTSQQSTSADNIEQRNAAPIGGPPPAYDGDTLSLAENPPPYTQEQSDGPIGSGIAVIDIPSTNTTEHSRSTDETNDYSASSVQGITNHGFEPDKITPSQPQITQSPNSDETVGCPKDACYDIPLVSSNDKTVYM</sequence>
<dbReference type="EnsemblMetazoa" id="AFUN004548-RA">
    <property type="protein sequence ID" value="AFUN004548-PA"/>
    <property type="gene ID" value="AFUN004548"/>
</dbReference>
<accession>A0A182REC6</accession>
<dbReference type="AlphaFoldDB" id="A0A182REC6"/>
<feature type="compositionally biased region" description="Polar residues" evidence="1">
    <location>
        <begin position="280"/>
        <end position="290"/>
    </location>
</feature>
<evidence type="ECO:0000256" key="1">
    <source>
        <dbReference type="SAM" id="MobiDB-lite"/>
    </source>
</evidence>
<evidence type="ECO:0000256" key="2">
    <source>
        <dbReference type="SAM" id="Phobius"/>
    </source>
</evidence>
<feature type="transmembrane region" description="Helical" evidence="2">
    <location>
        <begin position="117"/>
        <end position="143"/>
    </location>
</feature>
<organism evidence="3">
    <name type="scientific">Anopheles funestus</name>
    <name type="common">African malaria mosquito</name>
    <dbReference type="NCBI Taxonomy" id="62324"/>
    <lineage>
        <taxon>Eukaryota</taxon>
        <taxon>Metazoa</taxon>
        <taxon>Ecdysozoa</taxon>
        <taxon>Arthropoda</taxon>
        <taxon>Hexapoda</taxon>
        <taxon>Insecta</taxon>
        <taxon>Pterygota</taxon>
        <taxon>Neoptera</taxon>
        <taxon>Endopterygota</taxon>
        <taxon>Diptera</taxon>
        <taxon>Nematocera</taxon>
        <taxon>Culicoidea</taxon>
        <taxon>Culicidae</taxon>
        <taxon>Anophelinae</taxon>
        <taxon>Anopheles</taxon>
    </lineage>
</organism>
<keyword evidence="2" id="KW-1133">Transmembrane helix</keyword>
<protein>
    <submittedName>
        <fullName evidence="3">Uncharacterized protein</fullName>
    </submittedName>
</protein>
<feature type="compositionally biased region" description="Low complexity" evidence="1">
    <location>
        <begin position="196"/>
        <end position="212"/>
    </location>
</feature>
<reference evidence="3" key="1">
    <citation type="submission" date="2020-05" db="UniProtKB">
        <authorList>
            <consortium name="EnsemblMetazoa"/>
        </authorList>
    </citation>
    <scope>IDENTIFICATION</scope>
    <source>
        <strain evidence="3">FUMOZ</strain>
    </source>
</reference>
<feature type="region of interest" description="Disordered" evidence="1">
    <location>
        <begin position="180"/>
        <end position="323"/>
    </location>
</feature>
<feature type="compositionally biased region" description="Polar residues" evidence="1">
    <location>
        <begin position="300"/>
        <end position="314"/>
    </location>
</feature>
<proteinExistence type="predicted"/>
<keyword evidence="2" id="KW-0472">Membrane</keyword>
<dbReference type="VEuPathDB" id="VectorBase:AFUN004548"/>
<feature type="compositionally biased region" description="Basic and acidic residues" evidence="1">
    <location>
        <begin position="184"/>
        <end position="195"/>
    </location>
</feature>